<evidence type="ECO:0000313" key="1">
    <source>
        <dbReference type="EMBL" id="KAH7973647.1"/>
    </source>
</evidence>
<name>A0ACB8DM90_DERSI</name>
<organism evidence="1 2">
    <name type="scientific">Dermacentor silvarum</name>
    <name type="common">Tick</name>
    <dbReference type="NCBI Taxonomy" id="543639"/>
    <lineage>
        <taxon>Eukaryota</taxon>
        <taxon>Metazoa</taxon>
        <taxon>Ecdysozoa</taxon>
        <taxon>Arthropoda</taxon>
        <taxon>Chelicerata</taxon>
        <taxon>Arachnida</taxon>
        <taxon>Acari</taxon>
        <taxon>Parasitiformes</taxon>
        <taxon>Ixodida</taxon>
        <taxon>Ixodoidea</taxon>
        <taxon>Ixodidae</taxon>
        <taxon>Rhipicephalinae</taxon>
        <taxon>Dermacentor</taxon>
    </lineage>
</organism>
<protein>
    <submittedName>
        <fullName evidence="1">Uncharacterized protein</fullName>
    </submittedName>
</protein>
<proteinExistence type="predicted"/>
<comment type="caution">
    <text evidence="1">The sequence shown here is derived from an EMBL/GenBank/DDBJ whole genome shotgun (WGS) entry which is preliminary data.</text>
</comment>
<dbReference type="Proteomes" id="UP000821865">
    <property type="component" value="Chromosome 10"/>
</dbReference>
<accession>A0ACB8DM90</accession>
<evidence type="ECO:0000313" key="2">
    <source>
        <dbReference type="Proteomes" id="UP000821865"/>
    </source>
</evidence>
<reference evidence="1" key="1">
    <citation type="submission" date="2020-05" db="EMBL/GenBank/DDBJ databases">
        <title>Large-scale comparative analyses of tick genomes elucidate their genetic diversity and vector capacities.</title>
        <authorList>
            <person name="Jia N."/>
            <person name="Wang J."/>
            <person name="Shi W."/>
            <person name="Du L."/>
            <person name="Sun Y."/>
            <person name="Zhan W."/>
            <person name="Jiang J."/>
            <person name="Wang Q."/>
            <person name="Zhang B."/>
            <person name="Ji P."/>
            <person name="Sakyi L.B."/>
            <person name="Cui X."/>
            <person name="Yuan T."/>
            <person name="Jiang B."/>
            <person name="Yang W."/>
            <person name="Lam T.T.-Y."/>
            <person name="Chang Q."/>
            <person name="Ding S."/>
            <person name="Wang X."/>
            <person name="Zhu J."/>
            <person name="Ruan X."/>
            <person name="Zhao L."/>
            <person name="Wei J."/>
            <person name="Que T."/>
            <person name="Du C."/>
            <person name="Cheng J."/>
            <person name="Dai P."/>
            <person name="Han X."/>
            <person name="Huang E."/>
            <person name="Gao Y."/>
            <person name="Liu J."/>
            <person name="Shao H."/>
            <person name="Ye R."/>
            <person name="Li L."/>
            <person name="Wei W."/>
            <person name="Wang X."/>
            <person name="Wang C."/>
            <person name="Yang T."/>
            <person name="Huo Q."/>
            <person name="Li W."/>
            <person name="Guo W."/>
            <person name="Chen H."/>
            <person name="Zhou L."/>
            <person name="Ni X."/>
            <person name="Tian J."/>
            <person name="Zhou Y."/>
            <person name="Sheng Y."/>
            <person name="Liu T."/>
            <person name="Pan Y."/>
            <person name="Xia L."/>
            <person name="Li J."/>
            <person name="Zhao F."/>
            <person name="Cao W."/>
        </authorList>
    </citation>
    <scope>NUCLEOTIDE SEQUENCE</scope>
    <source>
        <strain evidence="1">Dsil-2018</strain>
    </source>
</reference>
<dbReference type="EMBL" id="CM023479">
    <property type="protein sequence ID" value="KAH7973647.1"/>
    <property type="molecule type" value="Genomic_DNA"/>
</dbReference>
<keyword evidence="2" id="KW-1185">Reference proteome</keyword>
<sequence>MNAANRYEFSLITDSEQPTRIGNSISRNTTPDLCFVKNADGARWSNTELNLGSDHYMLTIDIPAKGYPKKRKFVTKHTKWDLFRFERNRKAPSSITDLGRWVRELIGDADKHTTEIPFEENGPKPDSKLINLWEQQQTLQAEWLKNKHNRQLKLRLAGLDQEIQDYSTLLSSSQWYQICDRINGQLGSKNPWTLLKHLLDPDQSKGASQEKMLKILHSFPGGEKPMMDLLCSTYLNTKMDSDSYEPYKGAPNADLDQDFTAAEVPIVPTIRVLGLHIQEKAQNSVTLSKLRTTVQQLSNMLRRVTNRNQGVKESEACRLVQAFFIGRLAYACPYLYLRKYDLKILNTMIRTVYKTALGIPKGTSSLRLLDLGVHNTIEEIIEAHKAAQLWRLSCSAQGHKILEAMNLRPVAGITDRIRIPNSIRNKIIIPPLPKNMGENNVGRRKARAEALGRRLSSKPAIYVDAAQESAHTFTIAAVNNEGQTVSSRKISAGSIHEAEEAAIALGIAASRYSFIISDSMSAIRSYMQGSVGPRASEILSEPAGKVTLIWMPAHSGNGGNEMAHRAARELINRAVEACPGPLPGGTTPSHSYNEIVTAYREDRRIYPPPDSSLSRKQATDLRRAQTSTVMSPKILSYLSKGDYNSKCKYCDTDPADQNHILWGCRNNPPPRNLLRQAPSQEAWDSVLKSTNAQTQAGLADWVAKVAASWTPL</sequence>
<gene>
    <name evidence="1" type="ORF">HPB49_003508</name>
</gene>